<keyword evidence="3" id="KW-1185">Reference proteome</keyword>
<dbReference type="AlphaFoldDB" id="A0A9P5JWH2"/>
<organism evidence="2 3">
    <name type="scientific">Russula ochroleuca</name>
    <dbReference type="NCBI Taxonomy" id="152965"/>
    <lineage>
        <taxon>Eukaryota</taxon>
        <taxon>Fungi</taxon>
        <taxon>Dikarya</taxon>
        <taxon>Basidiomycota</taxon>
        <taxon>Agaricomycotina</taxon>
        <taxon>Agaricomycetes</taxon>
        <taxon>Russulales</taxon>
        <taxon>Russulaceae</taxon>
        <taxon>Russula</taxon>
    </lineage>
</organism>
<dbReference type="EMBL" id="WHVB01000147">
    <property type="protein sequence ID" value="KAF8460961.1"/>
    <property type="molecule type" value="Genomic_DNA"/>
</dbReference>
<sequence length="280" mass="30507">MFEGVRVGMRVRVPRHPVCARVSTVRQASRVYVDGAGVATSCVWVEGVRRVRECRGVRIESVRGRPACTWIRGYRRRTRGCGVRARRESICTWGTKATSTSKAVSEGEITHGEEIVSEGEISGIAVTYLRRRTPREKDPSNSHWGEGVEGMHVGMGVDASWVGVKGVSVASGMDVDIEGARVEGACVGVERVRVVDKFEGSRMFLWVIGGMRVSVVGVGAGMGIGKKPEERPLQLAFEVREGVLTERDRGGPGKKNKGYHSRALRLAFGAREGATTRGLR</sequence>
<evidence type="ECO:0000313" key="2">
    <source>
        <dbReference type="EMBL" id="KAF8466274.1"/>
    </source>
</evidence>
<dbReference type="Proteomes" id="UP000759537">
    <property type="component" value="Unassembled WGS sequence"/>
</dbReference>
<name>A0A9P5JWH2_9AGAM</name>
<protein>
    <submittedName>
        <fullName evidence="2">Uncharacterized protein</fullName>
    </submittedName>
</protein>
<dbReference type="EMBL" id="WHVB01000042">
    <property type="protein sequence ID" value="KAF8466274.1"/>
    <property type="molecule type" value="Genomic_DNA"/>
</dbReference>
<comment type="caution">
    <text evidence="2">The sequence shown here is derived from an EMBL/GenBank/DDBJ whole genome shotgun (WGS) entry which is preliminary data.</text>
</comment>
<gene>
    <name evidence="2" type="ORF">DFH94DRAFT_686163</name>
    <name evidence="1" type="ORF">DFH94DRAFT_687123</name>
</gene>
<proteinExistence type="predicted"/>
<evidence type="ECO:0000313" key="3">
    <source>
        <dbReference type="Proteomes" id="UP000759537"/>
    </source>
</evidence>
<reference evidence="2" key="1">
    <citation type="submission" date="2019-10" db="EMBL/GenBank/DDBJ databases">
        <authorList>
            <consortium name="DOE Joint Genome Institute"/>
            <person name="Kuo A."/>
            <person name="Miyauchi S."/>
            <person name="Kiss E."/>
            <person name="Drula E."/>
            <person name="Kohler A."/>
            <person name="Sanchez-Garcia M."/>
            <person name="Andreopoulos B."/>
            <person name="Barry K.W."/>
            <person name="Bonito G."/>
            <person name="Buee M."/>
            <person name="Carver A."/>
            <person name="Chen C."/>
            <person name="Cichocki N."/>
            <person name="Clum A."/>
            <person name="Culley D."/>
            <person name="Crous P.W."/>
            <person name="Fauchery L."/>
            <person name="Girlanda M."/>
            <person name="Hayes R."/>
            <person name="Keri Z."/>
            <person name="LaButti K."/>
            <person name="Lipzen A."/>
            <person name="Lombard V."/>
            <person name="Magnuson J."/>
            <person name="Maillard F."/>
            <person name="Morin E."/>
            <person name="Murat C."/>
            <person name="Nolan M."/>
            <person name="Ohm R."/>
            <person name="Pangilinan J."/>
            <person name="Pereira M."/>
            <person name="Perotto S."/>
            <person name="Peter M."/>
            <person name="Riley R."/>
            <person name="Sitrit Y."/>
            <person name="Stielow B."/>
            <person name="Szollosi G."/>
            <person name="Zifcakova L."/>
            <person name="Stursova M."/>
            <person name="Spatafora J.W."/>
            <person name="Tedersoo L."/>
            <person name="Vaario L.-M."/>
            <person name="Yamada A."/>
            <person name="Yan M."/>
            <person name="Wang P."/>
            <person name="Xu J."/>
            <person name="Bruns T."/>
            <person name="Baldrian P."/>
            <person name="Vilgalys R."/>
            <person name="Henrissat B."/>
            <person name="Grigoriev I.V."/>
            <person name="Hibbett D."/>
            <person name="Nagy L.G."/>
            <person name="Martin F.M."/>
        </authorList>
    </citation>
    <scope>NUCLEOTIDE SEQUENCE</scope>
    <source>
        <strain evidence="2">Prilba</strain>
    </source>
</reference>
<evidence type="ECO:0000313" key="1">
    <source>
        <dbReference type="EMBL" id="KAF8460961.1"/>
    </source>
</evidence>
<accession>A0A9P5JWH2</accession>
<reference evidence="2" key="2">
    <citation type="journal article" date="2020" name="Nat. Commun.">
        <title>Large-scale genome sequencing of mycorrhizal fungi provides insights into the early evolution of symbiotic traits.</title>
        <authorList>
            <person name="Miyauchi S."/>
            <person name="Kiss E."/>
            <person name="Kuo A."/>
            <person name="Drula E."/>
            <person name="Kohler A."/>
            <person name="Sanchez-Garcia M."/>
            <person name="Morin E."/>
            <person name="Andreopoulos B."/>
            <person name="Barry K.W."/>
            <person name="Bonito G."/>
            <person name="Buee M."/>
            <person name="Carver A."/>
            <person name="Chen C."/>
            <person name="Cichocki N."/>
            <person name="Clum A."/>
            <person name="Culley D."/>
            <person name="Crous P.W."/>
            <person name="Fauchery L."/>
            <person name="Girlanda M."/>
            <person name="Hayes R.D."/>
            <person name="Keri Z."/>
            <person name="LaButti K."/>
            <person name="Lipzen A."/>
            <person name="Lombard V."/>
            <person name="Magnuson J."/>
            <person name="Maillard F."/>
            <person name="Murat C."/>
            <person name="Nolan M."/>
            <person name="Ohm R.A."/>
            <person name="Pangilinan J."/>
            <person name="Pereira M.F."/>
            <person name="Perotto S."/>
            <person name="Peter M."/>
            <person name="Pfister S."/>
            <person name="Riley R."/>
            <person name="Sitrit Y."/>
            <person name="Stielow J.B."/>
            <person name="Szollosi G."/>
            <person name="Zifcakova L."/>
            <person name="Stursova M."/>
            <person name="Spatafora J.W."/>
            <person name="Tedersoo L."/>
            <person name="Vaario L.M."/>
            <person name="Yamada A."/>
            <person name="Yan M."/>
            <person name="Wang P."/>
            <person name="Xu J."/>
            <person name="Bruns T."/>
            <person name="Baldrian P."/>
            <person name="Vilgalys R."/>
            <person name="Dunand C."/>
            <person name="Henrissat B."/>
            <person name="Grigoriev I.V."/>
            <person name="Hibbett D."/>
            <person name="Nagy L.G."/>
            <person name="Martin F.M."/>
        </authorList>
    </citation>
    <scope>NUCLEOTIDE SEQUENCE</scope>
    <source>
        <strain evidence="2">Prilba</strain>
    </source>
</reference>